<dbReference type="EMBL" id="LNFO01001536">
    <property type="protein sequence ID" value="KUF90605.1"/>
    <property type="molecule type" value="Genomic_DNA"/>
</dbReference>
<comment type="caution">
    <text evidence="14">The sequence shown here is derived from an EMBL/GenBank/DDBJ whole genome shotgun (WGS) entry which is preliminary data.</text>
</comment>
<dbReference type="GO" id="GO:0005737">
    <property type="term" value="C:cytoplasm"/>
    <property type="evidence" value="ECO:0007669"/>
    <property type="project" value="UniProtKB-SubCell"/>
</dbReference>
<evidence type="ECO:0000256" key="3">
    <source>
        <dbReference type="ARBA" id="ARBA00016943"/>
    </source>
</evidence>
<dbReference type="STRING" id="4790.A0A0W8D2F4"/>
<comment type="catalytic activity">
    <reaction evidence="12">
        <text>D-ribose + ATP = D-ribose 5-phosphate + ADP + H(+)</text>
        <dbReference type="Rhea" id="RHEA:13697"/>
        <dbReference type="ChEBI" id="CHEBI:15378"/>
        <dbReference type="ChEBI" id="CHEBI:30616"/>
        <dbReference type="ChEBI" id="CHEBI:47013"/>
        <dbReference type="ChEBI" id="CHEBI:78346"/>
        <dbReference type="ChEBI" id="CHEBI:456216"/>
        <dbReference type="EC" id="2.7.1.15"/>
    </reaction>
</comment>
<feature type="binding site" evidence="12">
    <location>
        <begin position="267"/>
        <end position="268"/>
    </location>
    <ligand>
        <name>ATP</name>
        <dbReference type="ChEBI" id="CHEBI:30616"/>
    </ligand>
</feature>
<organism evidence="14 15">
    <name type="scientific">Phytophthora nicotianae</name>
    <name type="common">Potato buckeye rot agent</name>
    <name type="synonym">Phytophthora parasitica</name>
    <dbReference type="NCBI Taxonomy" id="4792"/>
    <lineage>
        <taxon>Eukaryota</taxon>
        <taxon>Sar</taxon>
        <taxon>Stramenopiles</taxon>
        <taxon>Oomycota</taxon>
        <taxon>Peronosporomycetes</taxon>
        <taxon>Peronosporales</taxon>
        <taxon>Peronosporaceae</taxon>
        <taxon>Phytophthora</taxon>
    </lineage>
</organism>
<evidence type="ECO:0000313" key="15">
    <source>
        <dbReference type="Proteomes" id="UP000052943"/>
    </source>
</evidence>
<dbReference type="GO" id="GO:0005634">
    <property type="term" value="C:nucleus"/>
    <property type="evidence" value="ECO:0007669"/>
    <property type="project" value="UniProtKB-SubCell"/>
</dbReference>
<feature type="binding site" evidence="12">
    <location>
        <begin position="233"/>
        <end position="238"/>
    </location>
    <ligand>
        <name>ATP</name>
        <dbReference type="ChEBI" id="CHEBI:30616"/>
    </ligand>
</feature>
<evidence type="ECO:0000256" key="1">
    <source>
        <dbReference type="ARBA" id="ARBA00005380"/>
    </source>
</evidence>
<feature type="active site" description="Proton acceptor" evidence="12">
    <location>
        <position position="268"/>
    </location>
</feature>
<evidence type="ECO:0000256" key="5">
    <source>
        <dbReference type="ARBA" id="ARBA00022723"/>
    </source>
</evidence>
<evidence type="ECO:0000256" key="9">
    <source>
        <dbReference type="ARBA" id="ARBA00022842"/>
    </source>
</evidence>
<comment type="subunit">
    <text evidence="12">Homodimer.</text>
</comment>
<dbReference type="InterPro" id="IPR011611">
    <property type="entry name" value="PfkB_dom"/>
</dbReference>
<keyword evidence="7 12" id="KW-0418">Kinase</keyword>
<dbReference type="Proteomes" id="UP000052943">
    <property type="component" value="Unassembled WGS sequence"/>
</dbReference>
<dbReference type="UniPathway" id="UPA00916">
    <property type="reaction ID" value="UER00889"/>
</dbReference>
<dbReference type="Gene3D" id="3.40.1190.20">
    <property type="match status" value="1"/>
</dbReference>
<dbReference type="InterPro" id="IPR029056">
    <property type="entry name" value="Ribokinase-like"/>
</dbReference>
<feature type="binding site" evidence="12">
    <location>
        <begin position="46"/>
        <end position="50"/>
    </location>
    <ligand>
        <name>substrate</name>
    </ligand>
</feature>
<keyword evidence="10 12" id="KW-0630">Potassium</keyword>
<name>A0A0W8D2F4_PHYNI</name>
<dbReference type="GO" id="GO:0019303">
    <property type="term" value="P:D-ribose catabolic process"/>
    <property type="evidence" value="ECO:0007669"/>
    <property type="project" value="UniProtKB-UniRule"/>
</dbReference>
<dbReference type="InterPro" id="IPR011877">
    <property type="entry name" value="Ribokinase"/>
</dbReference>
<evidence type="ECO:0000256" key="10">
    <source>
        <dbReference type="ARBA" id="ARBA00022958"/>
    </source>
</evidence>
<dbReference type="InterPro" id="IPR002173">
    <property type="entry name" value="Carboh/pur_kinase_PfkB_CS"/>
</dbReference>
<evidence type="ECO:0000256" key="12">
    <source>
        <dbReference type="HAMAP-Rule" id="MF_03215"/>
    </source>
</evidence>
<comment type="activity regulation">
    <text evidence="12">Activated by a monovalent cation that binds near, but not in, the active site. The most likely occupant of the site in vivo is potassium. Ion binding induces a conformational change that may alter substrate affinity.</text>
</comment>
<dbReference type="CDD" id="cd01174">
    <property type="entry name" value="ribokinase"/>
    <property type="match status" value="1"/>
</dbReference>
<protein>
    <recommendedName>
        <fullName evidence="3 12">Ribokinase</fullName>
        <shortName evidence="12">RK</shortName>
        <ecNumber evidence="2 12">2.7.1.15</ecNumber>
    </recommendedName>
</protein>
<keyword evidence="4 12" id="KW-0808">Transferase</keyword>
<feature type="binding site" evidence="12">
    <location>
        <position position="298"/>
    </location>
    <ligand>
        <name>K(+)</name>
        <dbReference type="ChEBI" id="CHEBI:29103"/>
    </ligand>
</feature>
<accession>A0A0W8D2F4</accession>
<dbReference type="PRINTS" id="PR00990">
    <property type="entry name" value="RIBOKINASE"/>
</dbReference>
<keyword evidence="6 12" id="KW-0547">Nucleotide-binding</keyword>
<comment type="similarity">
    <text evidence="1">Belongs to the carbohydrate kinase pfkB family.</text>
</comment>
<evidence type="ECO:0000256" key="4">
    <source>
        <dbReference type="ARBA" id="ARBA00022679"/>
    </source>
</evidence>
<evidence type="ECO:0000256" key="6">
    <source>
        <dbReference type="ARBA" id="ARBA00022741"/>
    </source>
</evidence>
<dbReference type="InterPro" id="IPR002139">
    <property type="entry name" value="Ribo/fructo_kinase"/>
</dbReference>
<feature type="domain" description="Carbohydrate kinase PfkB" evidence="13">
    <location>
        <begin position="7"/>
        <end position="310"/>
    </location>
</feature>
<dbReference type="Pfam" id="PF00294">
    <property type="entry name" value="PfkB"/>
    <property type="match status" value="1"/>
</dbReference>
<feature type="binding site" evidence="12">
    <location>
        <position position="152"/>
    </location>
    <ligand>
        <name>substrate</name>
    </ligand>
</feature>
<keyword evidence="12" id="KW-0963">Cytoplasm</keyword>
<dbReference type="PANTHER" id="PTHR10584:SF166">
    <property type="entry name" value="RIBOKINASE"/>
    <property type="match status" value="1"/>
</dbReference>
<dbReference type="PANTHER" id="PTHR10584">
    <property type="entry name" value="SUGAR KINASE"/>
    <property type="match status" value="1"/>
</dbReference>
<dbReference type="SUPFAM" id="SSF53613">
    <property type="entry name" value="Ribokinase-like"/>
    <property type="match status" value="1"/>
</dbReference>
<comment type="pathway">
    <text evidence="12">Carbohydrate metabolism; D-ribose degradation; D-ribose 5-phosphate from beta-D-ribopyranose: step 2/2.</text>
</comment>
<comment type="caution">
    <text evidence="12">Lacks conserved residue(s) required for the propagation of feature annotation.</text>
</comment>
<feature type="binding site" evidence="12">
    <location>
        <position position="264"/>
    </location>
    <ligand>
        <name>K(+)</name>
        <dbReference type="ChEBI" id="CHEBI:29103"/>
    </ligand>
</feature>
<evidence type="ECO:0000256" key="7">
    <source>
        <dbReference type="ARBA" id="ARBA00022777"/>
    </source>
</evidence>
<feature type="binding site" evidence="12">
    <location>
        <position position="197"/>
    </location>
    <ligand>
        <name>ATP</name>
        <dbReference type="ChEBI" id="CHEBI:30616"/>
    </ligand>
</feature>
<comment type="similarity">
    <text evidence="12">Belongs to the carbohydrate kinase PfkB family. Ribokinase subfamily.</text>
</comment>
<evidence type="ECO:0000256" key="11">
    <source>
        <dbReference type="ARBA" id="ARBA00023277"/>
    </source>
</evidence>
<feature type="binding site" evidence="12">
    <location>
        <position position="301"/>
    </location>
    <ligand>
        <name>K(+)</name>
        <dbReference type="ChEBI" id="CHEBI:29103"/>
    </ligand>
</feature>
<comment type="cofactor">
    <cofactor evidence="12">
        <name>Mg(2+)</name>
        <dbReference type="ChEBI" id="CHEBI:18420"/>
    </cofactor>
    <text evidence="12">Requires a divalent cation, most likely magnesium in vivo, as an electrophilic catalyst to aid phosphoryl group transfer. It is the chelate of the metal and the nucleotide that is the actual substrate.</text>
</comment>
<evidence type="ECO:0000259" key="13">
    <source>
        <dbReference type="Pfam" id="PF00294"/>
    </source>
</evidence>
<keyword evidence="11 12" id="KW-0119">Carbohydrate metabolism</keyword>
<dbReference type="GO" id="GO:0005524">
    <property type="term" value="F:ATP binding"/>
    <property type="evidence" value="ECO:0007669"/>
    <property type="project" value="UniProtKB-UniRule"/>
</dbReference>
<dbReference type="HAMAP" id="MF_01987">
    <property type="entry name" value="Ribokinase"/>
    <property type="match status" value="1"/>
</dbReference>
<dbReference type="AlphaFoldDB" id="A0A0W8D2F4"/>
<keyword evidence="5 12" id="KW-0479">Metal-binding</keyword>
<sequence length="332" mass="34617">MTQIRRHILVVGSVGADIVVAVDRMPTRGETLSASKPDTGNVYPGGKGNNQAATIAKLIGPSHPTLVAKMACQFGNDNHGKMIKDTLESVGVDTTLCTQAKCSSGLAFVFIYPDGDNSIVIVSGANSAWPEELPASLIDAVKTAAIVLVQCEIPVRVNALVAKAAAETSVPVMWDTGGDDYPIPADILPLLTFVCPNETELARLTKREVDSIDDAVAAARFLQEQGAKDVLVTLGSLGSVFVPADGSEVLRQSAFKVDNVVDTTGAGDCYRGAFAVALAEGRAMQDCMVRASVASALCVQRDGALPSLPSADEVIAFLKANGLQLTRVSSAC</sequence>
<evidence type="ECO:0000256" key="2">
    <source>
        <dbReference type="ARBA" id="ARBA00012035"/>
    </source>
</evidence>
<proteinExistence type="inferred from homology"/>
<feature type="binding site" evidence="12">
    <location>
        <position position="307"/>
    </location>
    <ligand>
        <name>K(+)</name>
        <dbReference type="ChEBI" id="CHEBI:29103"/>
    </ligand>
</feature>
<keyword evidence="12" id="KW-0539">Nucleus</keyword>
<dbReference type="PROSITE" id="PS00584">
    <property type="entry name" value="PFKB_KINASES_2"/>
    <property type="match status" value="1"/>
</dbReference>
<reference evidence="14 15" key="1">
    <citation type="submission" date="2015-11" db="EMBL/GenBank/DDBJ databases">
        <title>Genomes and virulence difference between two physiological races of Phytophthora nicotianae.</title>
        <authorList>
            <person name="Liu H."/>
            <person name="Ma X."/>
            <person name="Yu H."/>
            <person name="Fang D."/>
            <person name="Li Y."/>
            <person name="Wang X."/>
            <person name="Wang W."/>
            <person name="Dong Y."/>
            <person name="Xiao B."/>
        </authorList>
    </citation>
    <scope>NUCLEOTIDE SEQUENCE [LARGE SCALE GENOMIC DNA]</scope>
    <source>
        <strain evidence="15">race 0</strain>
    </source>
</reference>
<keyword evidence="8 12" id="KW-0067">ATP-binding</keyword>
<feature type="binding site" evidence="12">
    <location>
        <begin position="15"/>
        <end position="17"/>
    </location>
    <ligand>
        <name>substrate</name>
    </ligand>
</feature>
<dbReference type="OrthoDB" id="415590at2759"/>
<feature type="binding site" evidence="12">
    <location>
        <position position="303"/>
    </location>
    <ligand>
        <name>K(+)</name>
        <dbReference type="ChEBI" id="CHEBI:29103"/>
    </ligand>
</feature>
<feature type="binding site" evidence="12">
    <location>
        <position position="262"/>
    </location>
    <ligand>
        <name>K(+)</name>
        <dbReference type="ChEBI" id="CHEBI:29103"/>
    </ligand>
</feature>
<feature type="binding site" evidence="12">
    <location>
        <position position="268"/>
    </location>
    <ligand>
        <name>substrate</name>
    </ligand>
</feature>
<comment type="subcellular location">
    <subcellularLocation>
        <location evidence="12">Cytoplasm</location>
    </subcellularLocation>
    <subcellularLocation>
        <location evidence="12">Nucleus</location>
    </subcellularLocation>
</comment>
<keyword evidence="9 12" id="KW-0460">Magnesium</keyword>
<evidence type="ECO:0000313" key="14">
    <source>
        <dbReference type="EMBL" id="KUF90605.1"/>
    </source>
</evidence>
<dbReference type="EC" id="2.7.1.15" evidence="2 12"/>
<comment type="function">
    <text evidence="12">Catalyzes the phosphorylation of ribose at O-5 in a reaction requiring ATP and magnesium. The resulting D-ribose-5-phosphate can then be used either for sythesis of nucleotides, histidine, and tryptophan, or as a component of the pentose phosphate pathway.</text>
</comment>
<dbReference type="GO" id="GO:0046872">
    <property type="term" value="F:metal ion binding"/>
    <property type="evidence" value="ECO:0007669"/>
    <property type="project" value="UniProtKB-KW"/>
</dbReference>
<dbReference type="GO" id="GO:0004747">
    <property type="term" value="F:ribokinase activity"/>
    <property type="evidence" value="ECO:0007669"/>
    <property type="project" value="UniProtKB-UniRule"/>
</dbReference>
<evidence type="ECO:0000256" key="8">
    <source>
        <dbReference type="ARBA" id="ARBA00022840"/>
    </source>
</evidence>
<gene>
    <name evidence="14" type="ORF">AM587_10017080</name>
</gene>